<dbReference type="AlphaFoldDB" id="G7Q641"/>
<dbReference type="RefSeq" id="WP_009180471.1">
    <property type="nucleotide sequence ID" value="NZ_CM001368.1"/>
</dbReference>
<evidence type="ECO:0000313" key="1">
    <source>
        <dbReference type="EMBL" id="EHJ47057.1"/>
    </source>
</evidence>
<dbReference type="OrthoDB" id="5696983at2"/>
<keyword evidence="2" id="KW-1185">Reference proteome</keyword>
<dbReference type="EMBL" id="CM001368">
    <property type="protein sequence ID" value="EHJ47057.1"/>
    <property type="molecule type" value="Genomic_DNA"/>
</dbReference>
<dbReference type="STRING" id="694327.DFW101_1044"/>
<name>G7Q641_9BACT</name>
<dbReference type="Proteomes" id="UP000004662">
    <property type="component" value="Chromosome"/>
</dbReference>
<organism evidence="1 2">
    <name type="scientific">Solidesulfovibrio carbinoliphilus subsp. oakridgensis</name>
    <dbReference type="NCBI Taxonomy" id="694327"/>
    <lineage>
        <taxon>Bacteria</taxon>
        <taxon>Pseudomonadati</taxon>
        <taxon>Thermodesulfobacteriota</taxon>
        <taxon>Desulfovibrionia</taxon>
        <taxon>Desulfovibrionales</taxon>
        <taxon>Desulfovibrionaceae</taxon>
        <taxon>Solidesulfovibrio</taxon>
    </lineage>
</organism>
<dbReference type="HOGENOM" id="CLU_731005_0_0_7"/>
<accession>G7Q641</accession>
<reference evidence="2" key="1">
    <citation type="journal article" date="2015" name="Genome Announc.">
        <title>High-Quality Draft Genome Sequence of Desulfovibrio carbinoliphilus FW-101-2B, an Organic Acid-Oxidizing Sulfate-Reducing Bacterium Isolated from Uranium(VI)-Contaminated Groundwater.</title>
        <authorList>
            <person name="Ramsay B.D."/>
            <person name="Hwang C."/>
            <person name="Woo H.L."/>
            <person name="Carroll S.L."/>
            <person name="Lucas S."/>
            <person name="Han J."/>
            <person name="Lapidus A.L."/>
            <person name="Cheng J.F."/>
            <person name="Goodwin L.A."/>
            <person name="Pitluck S."/>
            <person name="Peters L."/>
            <person name="Chertkov O."/>
            <person name="Held B."/>
            <person name="Detter J.C."/>
            <person name="Han C.S."/>
            <person name="Tapia R."/>
            <person name="Land M.L."/>
            <person name="Hauser L.J."/>
            <person name="Kyrpides N.C."/>
            <person name="Ivanova N.N."/>
            <person name="Mikhailova N."/>
            <person name="Pagani I."/>
            <person name="Woyke T."/>
            <person name="Arkin A.P."/>
            <person name="Dehal P."/>
            <person name="Chivian D."/>
            <person name="Criddle C.S."/>
            <person name="Wu W."/>
            <person name="Chakraborty R."/>
            <person name="Hazen T.C."/>
            <person name="Fields M.W."/>
        </authorList>
    </citation>
    <scope>NUCLEOTIDE SEQUENCE [LARGE SCALE GENOMIC DNA]</scope>
    <source>
        <strain evidence="2">FW-101-2B</strain>
    </source>
</reference>
<sequence>MSQFLKTYLPYHDGVASRWFSLRQAVRNALKRNTGRAVVFLDATALGDRHLYLLAQFFIQAGYFVSIVGSIRKELYYYRDPYYFYVFSSKNINFVKEVERGDPGNALLCTDRPVPGHLEERFTRILRLSYDIDIMPESAEGTVILPYPMHPNVYQAGQLARIPELRGRPKTVGVFFAGNLKDQYARTTRLLRGMVPRAVAIRSVLRRFKERVRLFTTREALLRALDEEDLATSIVVFDATTARLGREEWFPVLARSRFFLALPGVVMPMCHNGVEAMALGAVPILGYGHLFSPRLRSGAVCLEYVSEADLAGAVEMALAMDAAAYDGLRRRAVDHFDRHMEPAAFLDALLRGSGRILDVRFPAEFVSEAVAGGNGTAG</sequence>
<dbReference type="eggNOG" id="COG0438">
    <property type="taxonomic scope" value="Bacteria"/>
</dbReference>
<gene>
    <name evidence="1" type="ORF">DFW101_1044</name>
</gene>
<protein>
    <submittedName>
        <fullName evidence="1">Uncharacterized protein</fullName>
    </submittedName>
</protein>
<evidence type="ECO:0000313" key="2">
    <source>
        <dbReference type="Proteomes" id="UP000004662"/>
    </source>
</evidence>
<proteinExistence type="predicted"/>